<feature type="repeat" description="TPR" evidence="3">
    <location>
        <begin position="342"/>
        <end position="375"/>
    </location>
</feature>
<feature type="compositionally biased region" description="Basic and acidic residues" evidence="5">
    <location>
        <begin position="995"/>
        <end position="1006"/>
    </location>
</feature>
<dbReference type="PROSITE" id="PS50005">
    <property type="entry name" value="TPR"/>
    <property type="match status" value="5"/>
</dbReference>
<name>A0A834R979_SARSC</name>
<evidence type="ECO:0000313" key="7">
    <source>
        <dbReference type="EnsemblMetazoa" id="KAF7492258.1"/>
    </source>
</evidence>
<evidence type="ECO:0000256" key="1">
    <source>
        <dbReference type="ARBA" id="ARBA00022737"/>
    </source>
</evidence>
<reference evidence="8" key="1">
    <citation type="journal article" date="2020" name="PLoS Negl. Trop. Dis.">
        <title>High-quality nuclear genome for Sarcoptes scabiei-A critical resource for a neglected parasite.</title>
        <authorList>
            <person name="Korhonen P.K."/>
            <person name="Gasser R.B."/>
            <person name="Ma G."/>
            <person name="Wang T."/>
            <person name="Stroehlein A.J."/>
            <person name="Young N.D."/>
            <person name="Ang C.S."/>
            <person name="Fernando D.D."/>
            <person name="Lu H.C."/>
            <person name="Taylor S."/>
            <person name="Reynolds S.L."/>
            <person name="Mofiz E."/>
            <person name="Najaraj S.H."/>
            <person name="Gowda H."/>
            <person name="Madugundu A."/>
            <person name="Renuse S."/>
            <person name="Holt D."/>
            <person name="Pandey A."/>
            <person name="Papenfuss A.T."/>
            <person name="Fischer K."/>
        </authorList>
    </citation>
    <scope>NUCLEOTIDE SEQUENCE [LARGE SCALE GENOMIC DNA]</scope>
</reference>
<dbReference type="AlphaFoldDB" id="A0A834R979"/>
<keyword evidence="8" id="KW-1185">Reference proteome</keyword>
<dbReference type="GO" id="GO:0016593">
    <property type="term" value="C:Cdc73/Paf1 complex"/>
    <property type="evidence" value="ECO:0007669"/>
    <property type="project" value="TreeGrafter"/>
</dbReference>
<feature type="region of interest" description="Disordered" evidence="5">
    <location>
        <begin position="900"/>
        <end position="1224"/>
    </location>
</feature>
<reference evidence="7" key="3">
    <citation type="submission" date="2022-06" db="UniProtKB">
        <authorList>
            <consortium name="EnsemblMetazoa"/>
        </authorList>
    </citation>
    <scope>IDENTIFICATION</scope>
</reference>
<feature type="compositionally biased region" description="Basic and acidic residues" evidence="5">
    <location>
        <begin position="1103"/>
        <end position="1121"/>
    </location>
</feature>
<feature type="compositionally biased region" description="Basic and acidic residues" evidence="5">
    <location>
        <begin position="971"/>
        <end position="981"/>
    </location>
</feature>
<dbReference type="Pfam" id="PF07719">
    <property type="entry name" value="TPR_2"/>
    <property type="match status" value="1"/>
</dbReference>
<accession>A0A834R979</accession>
<keyword evidence="1" id="KW-0677">Repeat</keyword>
<dbReference type="SUPFAM" id="SSF48452">
    <property type="entry name" value="TPR-like"/>
    <property type="match status" value="3"/>
</dbReference>
<feature type="compositionally biased region" description="Polar residues" evidence="5">
    <location>
        <begin position="1215"/>
        <end position="1224"/>
    </location>
</feature>
<feature type="compositionally biased region" description="Basic residues" evidence="5">
    <location>
        <begin position="1087"/>
        <end position="1096"/>
    </location>
</feature>
<dbReference type="InterPro" id="IPR003107">
    <property type="entry name" value="HAT"/>
</dbReference>
<dbReference type="FunFam" id="1.25.40.10:FF:000322">
    <property type="entry name" value="RNA polymerase-associated protein CTR9 homolog"/>
    <property type="match status" value="1"/>
</dbReference>
<dbReference type="InterPro" id="IPR031101">
    <property type="entry name" value="Ctr9"/>
</dbReference>
<dbReference type="OrthoDB" id="343875at2759"/>
<evidence type="ECO:0000256" key="5">
    <source>
        <dbReference type="SAM" id="MobiDB-lite"/>
    </source>
</evidence>
<dbReference type="GO" id="GO:0006396">
    <property type="term" value="P:RNA processing"/>
    <property type="evidence" value="ECO:0007669"/>
    <property type="project" value="InterPro"/>
</dbReference>
<dbReference type="GO" id="GO:0000993">
    <property type="term" value="F:RNA polymerase II complex binding"/>
    <property type="evidence" value="ECO:0007669"/>
    <property type="project" value="TreeGrafter"/>
</dbReference>
<keyword evidence="4" id="KW-0175">Coiled coil</keyword>
<reference evidence="6" key="2">
    <citation type="submission" date="2020-01" db="EMBL/GenBank/DDBJ databases">
        <authorList>
            <person name="Korhonen P.K.K."/>
            <person name="Guangxu M.G."/>
            <person name="Wang T.W."/>
            <person name="Stroehlein A.J.S."/>
            <person name="Young N.D."/>
            <person name="Ang C.-S.A."/>
            <person name="Fernando D.W.F."/>
            <person name="Lu H.L."/>
            <person name="Taylor S.T."/>
            <person name="Ehtesham M.E.M."/>
            <person name="Najaraj S.H.N."/>
            <person name="Harsha G.H.G."/>
            <person name="Madugundu A.M."/>
            <person name="Renuse S.R."/>
            <person name="Holt D.H."/>
            <person name="Pandey A.P."/>
            <person name="Papenfuss A.P."/>
            <person name="Gasser R.B.G."/>
            <person name="Fischer K.F."/>
        </authorList>
    </citation>
    <scope>NUCLEOTIDE SEQUENCE</scope>
    <source>
        <strain evidence="6">SSS_KF_BRIS2020</strain>
    </source>
</reference>
<feature type="compositionally biased region" description="Basic and acidic residues" evidence="5">
    <location>
        <begin position="932"/>
        <end position="949"/>
    </location>
</feature>
<evidence type="ECO:0000313" key="8">
    <source>
        <dbReference type="Proteomes" id="UP000070412"/>
    </source>
</evidence>
<dbReference type="GO" id="GO:0006355">
    <property type="term" value="P:regulation of DNA-templated transcription"/>
    <property type="evidence" value="ECO:0007669"/>
    <property type="project" value="InterPro"/>
</dbReference>
<dbReference type="InterPro" id="IPR011990">
    <property type="entry name" value="TPR-like_helical_dom_sf"/>
</dbReference>
<evidence type="ECO:0000256" key="2">
    <source>
        <dbReference type="ARBA" id="ARBA00022803"/>
    </source>
</evidence>
<feature type="repeat" description="TPR" evidence="3">
    <location>
        <begin position="199"/>
        <end position="232"/>
    </location>
</feature>
<dbReference type="InterPro" id="IPR019734">
    <property type="entry name" value="TPR_rpt"/>
</dbReference>
<feature type="compositionally biased region" description="Acidic residues" evidence="5">
    <location>
        <begin position="961"/>
        <end position="970"/>
    </location>
</feature>
<dbReference type="InterPro" id="IPR013105">
    <property type="entry name" value="TPR_2"/>
</dbReference>
<dbReference type="PANTHER" id="PTHR14027">
    <property type="entry name" value="RNA POLYMERASE-ASSOCIATED PROTEIN CTR9"/>
    <property type="match status" value="1"/>
</dbReference>
<dbReference type="CDD" id="cd22249">
    <property type="entry name" value="UDM1_RNF168_RNF169-like"/>
    <property type="match status" value="1"/>
</dbReference>
<dbReference type="FunFam" id="1.25.40.10:FF:000069">
    <property type="entry name" value="CTR9 homolog, Paf1/RNA polymerase II complex component"/>
    <property type="match status" value="1"/>
</dbReference>
<evidence type="ECO:0000256" key="3">
    <source>
        <dbReference type="PROSITE-ProRule" id="PRU00339"/>
    </source>
</evidence>
<dbReference type="Proteomes" id="UP000070412">
    <property type="component" value="Unassembled WGS sequence"/>
</dbReference>
<feature type="compositionally biased region" description="Basic and acidic residues" evidence="5">
    <location>
        <begin position="1202"/>
        <end position="1212"/>
    </location>
</feature>
<evidence type="ECO:0000256" key="4">
    <source>
        <dbReference type="SAM" id="Coils"/>
    </source>
</evidence>
<feature type="compositionally biased region" description="Acidic residues" evidence="5">
    <location>
        <begin position="1164"/>
        <end position="1174"/>
    </location>
</feature>
<dbReference type="PANTHER" id="PTHR14027:SF2">
    <property type="entry name" value="RNA POLYMERASE-ASSOCIATED PROTEIN CTR9 HOMOLOG"/>
    <property type="match status" value="1"/>
</dbReference>
<proteinExistence type="predicted"/>
<dbReference type="EMBL" id="WVUK01000056">
    <property type="protein sequence ID" value="KAF7492258.1"/>
    <property type="molecule type" value="Genomic_DNA"/>
</dbReference>
<feature type="repeat" description="TPR" evidence="3">
    <location>
        <begin position="538"/>
        <end position="571"/>
    </location>
</feature>
<feature type="repeat" description="TPR" evidence="3">
    <location>
        <begin position="458"/>
        <end position="491"/>
    </location>
</feature>
<dbReference type="FunFam" id="1.25.40.10:FF:000289">
    <property type="entry name" value="RNA polymerase-associated protein CTR9 homolog"/>
    <property type="match status" value="1"/>
</dbReference>
<dbReference type="GO" id="GO:0006368">
    <property type="term" value="P:transcription elongation by RNA polymerase II"/>
    <property type="evidence" value="ECO:0007669"/>
    <property type="project" value="TreeGrafter"/>
</dbReference>
<feature type="compositionally biased region" description="Acidic residues" evidence="5">
    <location>
        <begin position="1047"/>
        <end position="1056"/>
    </location>
</feature>
<protein>
    <submittedName>
        <fullName evidence="6">RNA polymerase-associated protein CTR9 -like protein</fullName>
    </submittedName>
</protein>
<dbReference type="EnsemblMetazoa" id="SSS_8856s_mrna">
    <property type="protein sequence ID" value="KAF7492258.1"/>
    <property type="gene ID" value="SSS_8856"/>
</dbReference>
<organism evidence="6">
    <name type="scientific">Sarcoptes scabiei</name>
    <name type="common">Itch mite</name>
    <name type="synonym">Acarus scabiei</name>
    <dbReference type="NCBI Taxonomy" id="52283"/>
    <lineage>
        <taxon>Eukaryota</taxon>
        <taxon>Metazoa</taxon>
        <taxon>Ecdysozoa</taxon>
        <taxon>Arthropoda</taxon>
        <taxon>Chelicerata</taxon>
        <taxon>Arachnida</taxon>
        <taxon>Acari</taxon>
        <taxon>Acariformes</taxon>
        <taxon>Sarcoptiformes</taxon>
        <taxon>Astigmata</taxon>
        <taxon>Psoroptidia</taxon>
        <taxon>Sarcoptoidea</taxon>
        <taxon>Sarcoptidae</taxon>
        <taxon>Sarcoptinae</taxon>
        <taxon>Sarcoptes</taxon>
    </lineage>
</organism>
<feature type="compositionally biased region" description="Polar residues" evidence="5">
    <location>
        <begin position="1151"/>
        <end position="1163"/>
    </location>
</feature>
<evidence type="ECO:0000313" key="6">
    <source>
        <dbReference type="EMBL" id="KAF7492258.1"/>
    </source>
</evidence>
<keyword evidence="2 3" id="KW-0802">TPR repeat</keyword>
<feature type="compositionally biased region" description="Basic residues" evidence="5">
    <location>
        <begin position="982"/>
        <end position="994"/>
    </location>
</feature>
<dbReference type="Gene3D" id="1.25.40.10">
    <property type="entry name" value="Tetratricopeptide repeat domain"/>
    <property type="match status" value="4"/>
</dbReference>
<dbReference type="Pfam" id="PF13181">
    <property type="entry name" value="TPR_8"/>
    <property type="match status" value="5"/>
</dbReference>
<dbReference type="SMART" id="SM00028">
    <property type="entry name" value="TPR"/>
    <property type="match status" value="12"/>
</dbReference>
<gene>
    <name evidence="6" type="ORF">SSS_8856</name>
</gene>
<feature type="repeat" description="TPR" evidence="3">
    <location>
        <begin position="504"/>
        <end position="537"/>
    </location>
</feature>
<sequence>MARSTIEIPLKESVDEVIELDLENLPETKEVLQILQSESPPLNIWIQLALAYYKQKKEEEFVQILECSRTDASLNYKDYERDQMKALDTLAAYYVAKGNKEKTRERKRELYTKATVLYTNADKIIMYDTNHLVGRAHFCLAEGEKIDHADSQFGFVLNQFPNNIPSLLGKACINFNKKDYKTALTFYRKCLRVKPDCPANVRLGMGHCFYKLGQMEKAKLAFERALQLDSQCVGALVALAIMDLNKKTPESIRNGVHMLSLAYTIDPTHPMVLNHLADHFFFKKDYVKIQHLVLHAFYNTENEPMRAESCYQLARQFHIQGDYDQGFQYYYQATQFAAPSFVLPFYGLGQMYIFRGDLDNAATCFEKVLKYFPNNYETLKILGSLYAQSKDLEKKEKAKDFLKKVIDQHPEDVEAWIELAQILEQFDLQGALNCYMNAIKIYRQEITSDNDSSLDVPAEIYNNVAVLQFRLGNYSEACEYYENALKCCQEELLNEEQYFKLIQVTINYNRGRLHEAIHQFNKAEEIYKNILREHPNYVDCYLRLGCMSRDLGQIYEASDWFKEALQVEKDHPDAWSLIGNLHLGKQEWGPGQKKFERILAQDSTKKDTYSMVALGNVWLQTLYQPSKDKEKEHRHQDRSIQMYRQALKIDPKNIYAANGIGCVLAHKGYINEARDVFSQVRESTADFPDVWINIAHVYVELKQYVSAIQMYENCHKRFFQSTNNEIMLYIARAYYKWGKMRQCKNILLKIRRIAPNDTLILFNLALVLQKLTATVLEDTKSSLRTVLQAVHELGLAHRYFSYLKTNGDKTKFDLAWCGIEEQKCQDLLSQAQYHVVRARRMDEEEQEIRRKQEIEREALRQKFLDEQRAQEEEKMKQTQELIQKRQEYVEKTKNILIFEAVPEEKPKKSRGRKTNANEDDGFVTDSSSNLENRIEKSSSKKRLNEEGKEKKRRKRKRAESEPESEGEVDENEKMRRREERKKARKAHASKKRTKVVKERVEKEVPGKYKSKAFINSSESSSSSEDQEEQNEKFAKSSPVSGNRSSSESDDINDDTNNDQNQSRSSANDDDDDEGRIEKNSRNQSNKKSNKRKRKKSTSSSSSDEIRDDNVNNESESDKSDSNDFVENQSTKRKKNHSNKDYNDDDEENDLHLNQRNQKGSNQSEIDDDDSDANEFEIKSRNNKSKKIQNESDDNNGSGSDSEVERSPAHSEDENINANSSDESN</sequence>
<feature type="coiled-coil region" evidence="4">
    <location>
        <begin position="841"/>
        <end position="884"/>
    </location>
</feature>
<dbReference type="SMART" id="SM00386">
    <property type="entry name" value="HAT"/>
    <property type="match status" value="4"/>
</dbReference>
<dbReference type="SUPFAM" id="SSF81901">
    <property type="entry name" value="HCP-like"/>
    <property type="match status" value="1"/>
</dbReference>